<reference evidence="1 2" key="1">
    <citation type="submission" date="2015-04" db="EMBL/GenBank/DDBJ databases">
        <authorList>
            <person name="Syromyatnikov M.Y."/>
            <person name="Popov V.N."/>
        </authorList>
    </citation>
    <scope>NUCLEOTIDE SEQUENCE [LARGE SCALE GENOMIC DNA]</scope>
</reference>
<evidence type="ECO:0000313" key="1">
    <source>
        <dbReference type="EMBL" id="CRK86746.1"/>
    </source>
</evidence>
<keyword evidence="2" id="KW-1185">Reference proteome</keyword>
<dbReference type="Proteomes" id="UP000183832">
    <property type="component" value="Unassembled WGS sequence"/>
</dbReference>
<proteinExistence type="predicted"/>
<gene>
    <name evidence="1" type="ORF">CLUMA_CG000579</name>
</gene>
<dbReference type="AlphaFoldDB" id="A0A1J1HGR7"/>
<accession>A0A1J1HGR7</accession>
<sequence>MHAEARSSHFFSHHHDGHIISCLKFYCANGMRLTFMSVTLSNTMSLNEISTSVSRVAVNFCASLLILFSRQQRLQQVSELLSFDKFLMLQITLELNYEVYAN</sequence>
<protein>
    <submittedName>
        <fullName evidence="1">CLUMA_CG000579, isoform A</fullName>
    </submittedName>
</protein>
<dbReference type="EMBL" id="CVRI01000002">
    <property type="protein sequence ID" value="CRK86746.1"/>
    <property type="molecule type" value="Genomic_DNA"/>
</dbReference>
<name>A0A1J1HGR7_9DIPT</name>
<organism evidence="1 2">
    <name type="scientific">Clunio marinus</name>
    <dbReference type="NCBI Taxonomy" id="568069"/>
    <lineage>
        <taxon>Eukaryota</taxon>
        <taxon>Metazoa</taxon>
        <taxon>Ecdysozoa</taxon>
        <taxon>Arthropoda</taxon>
        <taxon>Hexapoda</taxon>
        <taxon>Insecta</taxon>
        <taxon>Pterygota</taxon>
        <taxon>Neoptera</taxon>
        <taxon>Endopterygota</taxon>
        <taxon>Diptera</taxon>
        <taxon>Nematocera</taxon>
        <taxon>Chironomoidea</taxon>
        <taxon>Chironomidae</taxon>
        <taxon>Clunio</taxon>
    </lineage>
</organism>
<evidence type="ECO:0000313" key="2">
    <source>
        <dbReference type="Proteomes" id="UP000183832"/>
    </source>
</evidence>